<dbReference type="InterPro" id="IPR015590">
    <property type="entry name" value="Aldehyde_DH_dom"/>
</dbReference>
<dbReference type="InterPro" id="IPR016163">
    <property type="entry name" value="Ald_DH_C"/>
</dbReference>
<dbReference type="RefSeq" id="WP_273938314.1">
    <property type="nucleotide sequence ID" value="NZ_CP097263.1"/>
</dbReference>
<dbReference type="SUPFAM" id="SSF53720">
    <property type="entry name" value="ALDH-like"/>
    <property type="match status" value="1"/>
</dbReference>
<dbReference type="Pfam" id="PF00171">
    <property type="entry name" value="Aldedh"/>
    <property type="match status" value="1"/>
</dbReference>
<accession>A0ABV6N5H5</accession>
<keyword evidence="1 3" id="KW-0560">Oxidoreductase</keyword>
<dbReference type="PROSITE" id="PS00687">
    <property type="entry name" value="ALDEHYDE_DEHYDR_GLU"/>
    <property type="match status" value="1"/>
</dbReference>
<dbReference type="EMBL" id="JBHLUD010000015">
    <property type="protein sequence ID" value="MFC0547839.1"/>
    <property type="molecule type" value="Genomic_DNA"/>
</dbReference>
<evidence type="ECO:0000313" key="5">
    <source>
        <dbReference type="EMBL" id="MFC0547839.1"/>
    </source>
</evidence>
<evidence type="ECO:0000256" key="2">
    <source>
        <dbReference type="PROSITE-ProRule" id="PRU10007"/>
    </source>
</evidence>
<comment type="caution">
    <text evidence="5">The sequence shown here is derived from an EMBL/GenBank/DDBJ whole genome shotgun (WGS) entry which is preliminary data.</text>
</comment>
<dbReference type="Gene3D" id="3.40.605.10">
    <property type="entry name" value="Aldehyde Dehydrogenase, Chain A, domain 1"/>
    <property type="match status" value="1"/>
</dbReference>
<name>A0ABV6N5H5_9PSEU</name>
<gene>
    <name evidence="5" type="ORF">ACFFH7_40475</name>
</gene>
<dbReference type="Gene3D" id="3.40.309.10">
    <property type="entry name" value="Aldehyde Dehydrogenase, Chain A, domain 2"/>
    <property type="match status" value="1"/>
</dbReference>
<dbReference type="InterPro" id="IPR029510">
    <property type="entry name" value="Ald_DH_CS_GLU"/>
</dbReference>
<evidence type="ECO:0000256" key="3">
    <source>
        <dbReference type="RuleBase" id="RU003345"/>
    </source>
</evidence>
<evidence type="ECO:0000313" key="6">
    <source>
        <dbReference type="Proteomes" id="UP001589810"/>
    </source>
</evidence>
<dbReference type="Proteomes" id="UP001589810">
    <property type="component" value="Unassembled WGS sequence"/>
</dbReference>
<dbReference type="InterPro" id="IPR016162">
    <property type="entry name" value="Ald_DH_N"/>
</dbReference>
<protein>
    <submittedName>
        <fullName evidence="5">Aldehyde dehydrogenase family protein</fullName>
    </submittedName>
</protein>
<organism evidence="5 6">
    <name type="scientific">Kutzneria chonburiensis</name>
    <dbReference type="NCBI Taxonomy" id="1483604"/>
    <lineage>
        <taxon>Bacteria</taxon>
        <taxon>Bacillati</taxon>
        <taxon>Actinomycetota</taxon>
        <taxon>Actinomycetes</taxon>
        <taxon>Pseudonocardiales</taxon>
        <taxon>Pseudonocardiaceae</taxon>
        <taxon>Kutzneria</taxon>
    </lineage>
</organism>
<evidence type="ECO:0000259" key="4">
    <source>
        <dbReference type="Pfam" id="PF00171"/>
    </source>
</evidence>
<dbReference type="InterPro" id="IPR016161">
    <property type="entry name" value="Ald_DH/histidinol_DH"/>
</dbReference>
<sequence>MTTTIDTGVRMTAPPKLFVDGEWRDAEGGRTQPTLNPADGSEIADIAHASVADLNRAVLAARRAFDEGPWPRMAARERARVLLKVADLIERDAEEIAVLETVDMGKPIMFSAPEASWVAGIYRYFAGLVADLGGVTRPNLPQMLVYTRREPIGVVGAITPFNHPLVLSAAKLAPALATGNVVVHKPSEVTPLSALKIAALFAEAGLPAGVLNVVTGPGAELGEALVAHPAVDKISFTGSTAIGQGIIRASADGLKKVTMELGGKSANIIFADAYLDQAVQNAFFGIFYNKGEICTSGSRLLVQRPVYDQVVSALVEQAGATRPGDPLDPSVMIGPLAHAGQFNKVSEYAAIGRDEDRAELLVGGGPAQVAGGERGFYFEPTIFGNVRNDMRIAQEEIFGPVLAVIPFDTEEEAIAIANGTQYGLASGVHTSDIRRGHRVAAAMRAGTCWINTYNQFDPAVSFGGYKASGYGREFGPESLNSYTQTKSVWVDQSV</sequence>
<keyword evidence="6" id="KW-1185">Reference proteome</keyword>
<evidence type="ECO:0000256" key="1">
    <source>
        <dbReference type="ARBA" id="ARBA00023002"/>
    </source>
</evidence>
<comment type="similarity">
    <text evidence="3">Belongs to the aldehyde dehydrogenase family.</text>
</comment>
<proteinExistence type="inferred from homology"/>
<feature type="domain" description="Aldehyde dehydrogenase" evidence="4">
    <location>
        <begin position="23"/>
        <end position="488"/>
    </location>
</feature>
<reference evidence="5 6" key="1">
    <citation type="submission" date="2024-09" db="EMBL/GenBank/DDBJ databases">
        <authorList>
            <person name="Sun Q."/>
            <person name="Mori K."/>
        </authorList>
    </citation>
    <scope>NUCLEOTIDE SEQUENCE [LARGE SCALE GENOMIC DNA]</scope>
    <source>
        <strain evidence="5 6">TBRC 1432</strain>
    </source>
</reference>
<feature type="active site" evidence="2">
    <location>
        <position position="260"/>
    </location>
</feature>
<dbReference type="PANTHER" id="PTHR11699">
    <property type="entry name" value="ALDEHYDE DEHYDROGENASE-RELATED"/>
    <property type="match status" value="1"/>
</dbReference>